<dbReference type="SMART" id="SM00086">
    <property type="entry name" value="PAC"/>
    <property type="match status" value="1"/>
</dbReference>
<dbReference type="PROSITE" id="PS50887">
    <property type="entry name" value="GGDEF"/>
    <property type="match status" value="1"/>
</dbReference>
<keyword evidence="6" id="KW-0548">Nucleotidyltransferase</keyword>
<dbReference type="Pfam" id="PF00990">
    <property type="entry name" value="GGDEF"/>
    <property type="match status" value="1"/>
</dbReference>
<dbReference type="Gene3D" id="3.30.450.20">
    <property type="entry name" value="PAS domain"/>
    <property type="match status" value="1"/>
</dbReference>
<dbReference type="SMART" id="SM00267">
    <property type="entry name" value="GGDEF"/>
    <property type="match status" value="1"/>
</dbReference>
<feature type="domain" description="PAS" evidence="3">
    <location>
        <begin position="293"/>
        <end position="363"/>
    </location>
</feature>
<gene>
    <name evidence="6" type="ORF">ACFQ45_03790</name>
</gene>
<evidence type="ECO:0000259" key="3">
    <source>
        <dbReference type="PROSITE" id="PS50112"/>
    </source>
</evidence>
<evidence type="ECO:0000313" key="6">
    <source>
        <dbReference type="EMBL" id="MFD1382472.1"/>
    </source>
</evidence>
<dbReference type="NCBIfam" id="TIGR00254">
    <property type="entry name" value="GGDEF"/>
    <property type="match status" value="1"/>
</dbReference>
<keyword evidence="6" id="KW-0808">Transferase</keyword>
<dbReference type="EC" id="2.7.7.65" evidence="6"/>
<organism evidence="6 7">
    <name type="scientific">Rhodanobacter aciditrophus</name>
    <dbReference type="NCBI Taxonomy" id="1623218"/>
    <lineage>
        <taxon>Bacteria</taxon>
        <taxon>Pseudomonadati</taxon>
        <taxon>Pseudomonadota</taxon>
        <taxon>Gammaproteobacteria</taxon>
        <taxon>Lysobacterales</taxon>
        <taxon>Rhodanobacteraceae</taxon>
        <taxon>Rhodanobacter</taxon>
    </lineage>
</organism>
<sequence length="594" mass="67035">MKEQPSTFRMYFYSMIVIVGLLWLGLVLLIVEQGRYQATVEKRDKSLRLVEELQQSSADLAKLVRTYIISENPVYKEQFFSIIDIRDGESPRPKNYNNAYSDQRVAEPESHSTQEYLEPRPLLELLGEVGLTAQELHNLYQAKQNSDLLVAVERKAMEMVDANVSNDMATRREAFLLLADDYFVRVKADIMGTIADTKQMIFDRTQQEVDQANQRLNWATGGLVALGVALVFLMFKLGKQVSNTIGCSIPELQRTIKELGRGKFVTPIKQYDDTDNSVIGWLSRTQQQLADLNLEHFRAIVGSSDDAIISKDLNGIIASWNRAAETVFGYTAEEIIGKPMTTIIPKERLYEEPEILSKIARGEKVDHFETQRVRKDGRLVDVSVTISPMYDPDGKVIGASKIARDITSAKVAKAEIQRLAYFDNLTGLANRAYLDEALPEAIQRVAQKESCLAVLFVDLDNFKPLNDQHGHSAGDLLLQQFATRLNNSIDHNDIAARFGGDEFIVVMERPFDHEHLSFEWLTHELEGLVSYLSEPYQLHEIQHQSSVSIGVMTCVDGNARANDLILQADQAMYKAKAAGKNGYAFLSRRIYRNG</sequence>
<dbReference type="InterPro" id="IPR035965">
    <property type="entry name" value="PAS-like_dom_sf"/>
</dbReference>
<evidence type="ECO:0000313" key="7">
    <source>
        <dbReference type="Proteomes" id="UP001597059"/>
    </source>
</evidence>
<dbReference type="InterPro" id="IPR000700">
    <property type="entry name" value="PAS-assoc_C"/>
</dbReference>
<dbReference type="PROSITE" id="PS50113">
    <property type="entry name" value="PAC"/>
    <property type="match status" value="1"/>
</dbReference>
<dbReference type="CDD" id="cd00130">
    <property type="entry name" value="PAS"/>
    <property type="match status" value="1"/>
</dbReference>
<feature type="transmembrane region" description="Helical" evidence="2">
    <location>
        <begin position="216"/>
        <end position="235"/>
    </location>
</feature>
<dbReference type="InterPro" id="IPR052155">
    <property type="entry name" value="Biofilm_reg_signaling"/>
</dbReference>
<keyword evidence="7" id="KW-1185">Reference proteome</keyword>
<comment type="caution">
    <text evidence="6">The sequence shown here is derived from an EMBL/GenBank/DDBJ whole genome shotgun (WGS) entry which is preliminary data.</text>
</comment>
<feature type="transmembrane region" description="Helical" evidence="2">
    <location>
        <begin position="12"/>
        <end position="31"/>
    </location>
</feature>
<dbReference type="CDD" id="cd01949">
    <property type="entry name" value="GGDEF"/>
    <property type="match status" value="1"/>
</dbReference>
<dbReference type="Gene3D" id="3.30.70.270">
    <property type="match status" value="1"/>
</dbReference>
<dbReference type="PANTHER" id="PTHR44757">
    <property type="entry name" value="DIGUANYLATE CYCLASE DGCP"/>
    <property type="match status" value="1"/>
</dbReference>
<evidence type="ECO:0000259" key="5">
    <source>
        <dbReference type="PROSITE" id="PS50887"/>
    </source>
</evidence>
<dbReference type="SUPFAM" id="SSF55785">
    <property type="entry name" value="PYP-like sensor domain (PAS domain)"/>
    <property type="match status" value="1"/>
</dbReference>
<feature type="domain" description="PAC" evidence="4">
    <location>
        <begin position="366"/>
        <end position="418"/>
    </location>
</feature>
<dbReference type="PROSITE" id="PS50112">
    <property type="entry name" value="PAS"/>
    <property type="match status" value="1"/>
</dbReference>
<dbReference type="InterPro" id="IPR013767">
    <property type="entry name" value="PAS_fold"/>
</dbReference>
<evidence type="ECO:0000256" key="2">
    <source>
        <dbReference type="SAM" id="Phobius"/>
    </source>
</evidence>
<dbReference type="EMBL" id="JBHTMN010000004">
    <property type="protein sequence ID" value="MFD1382472.1"/>
    <property type="molecule type" value="Genomic_DNA"/>
</dbReference>
<dbReference type="GO" id="GO:0052621">
    <property type="term" value="F:diguanylate cyclase activity"/>
    <property type="evidence" value="ECO:0007669"/>
    <property type="project" value="UniProtKB-EC"/>
</dbReference>
<dbReference type="Pfam" id="PF00989">
    <property type="entry name" value="PAS"/>
    <property type="match status" value="1"/>
</dbReference>
<evidence type="ECO:0000256" key="1">
    <source>
        <dbReference type="SAM" id="MobiDB-lite"/>
    </source>
</evidence>
<evidence type="ECO:0000259" key="4">
    <source>
        <dbReference type="PROSITE" id="PS50113"/>
    </source>
</evidence>
<dbReference type="NCBIfam" id="TIGR00229">
    <property type="entry name" value="sensory_box"/>
    <property type="match status" value="1"/>
</dbReference>
<dbReference type="Proteomes" id="UP001597059">
    <property type="component" value="Unassembled WGS sequence"/>
</dbReference>
<dbReference type="SUPFAM" id="SSF55073">
    <property type="entry name" value="Nucleotide cyclase"/>
    <property type="match status" value="1"/>
</dbReference>
<dbReference type="InterPro" id="IPR001610">
    <property type="entry name" value="PAC"/>
</dbReference>
<feature type="region of interest" description="Disordered" evidence="1">
    <location>
        <begin position="93"/>
        <end position="112"/>
    </location>
</feature>
<dbReference type="InterPro" id="IPR029787">
    <property type="entry name" value="Nucleotide_cyclase"/>
</dbReference>
<keyword evidence="2" id="KW-0472">Membrane</keyword>
<dbReference type="InterPro" id="IPR043128">
    <property type="entry name" value="Rev_trsase/Diguanyl_cyclase"/>
</dbReference>
<keyword evidence="2" id="KW-0812">Transmembrane</keyword>
<name>A0ABW4AX73_9GAMM</name>
<reference evidence="7" key="1">
    <citation type="journal article" date="2019" name="Int. J. Syst. Evol. Microbiol.">
        <title>The Global Catalogue of Microorganisms (GCM) 10K type strain sequencing project: providing services to taxonomists for standard genome sequencing and annotation.</title>
        <authorList>
            <consortium name="The Broad Institute Genomics Platform"/>
            <consortium name="The Broad Institute Genome Sequencing Center for Infectious Disease"/>
            <person name="Wu L."/>
            <person name="Ma J."/>
        </authorList>
    </citation>
    <scope>NUCLEOTIDE SEQUENCE [LARGE SCALE GENOMIC DNA]</scope>
    <source>
        <strain evidence="7">JCM 30774</strain>
    </source>
</reference>
<proteinExistence type="predicted"/>
<dbReference type="InterPro" id="IPR000160">
    <property type="entry name" value="GGDEF_dom"/>
</dbReference>
<dbReference type="PANTHER" id="PTHR44757:SF2">
    <property type="entry name" value="BIOFILM ARCHITECTURE MAINTENANCE PROTEIN MBAA"/>
    <property type="match status" value="1"/>
</dbReference>
<dbReference type="InterPro" id="IPR000014">
    <property type="entry name" value="PAS"/>
</dbReference>
<dbReference type="RefSeq" id="WP_377365488.1">
    <property type="nucleotide sequence ID" value="NZ_JBHTMN010000004.1"/>
</dbReference>
<feature type="domain" description="GGDEF" evidence="5">
    <location>
        <begin position="450"/>
        <end position="588"/>
    </location>
</feature>
<protein>
    <submittedName>
        <fullName evidence="6">Diguanylate cyclase domain-containing protein</fullName>
        <ecNumber evidence="6">2.7.7.65</ecNumber>
    </submittedName>
</protein>
<dbReference type="SMART" id="SM00091">
    <property type="entry name" value="PAS"/>
    <property type="match status" value="2"/>
</dbReference>
<accession>A0ABW4AX73</accession>
<keyword evidence="2" id="KW-1133">Transmembrane helix</keyword>